<organism evidence="2 3">
    <name type="scientific">Methyloceanibacter superfactus</name>
    <dbReference type="NCBI Taxonomy" id="1774969"/>
    <lineage>
        <taxon>Bacteria</taxon>
        <taxon>Pseudomonadati</taxon>
        <taxon>Pseudomonadota</taxon>
        <taxon>Alphaproteobacteria</taxon>
        <taxon>Hyphomicrobiales</taxon>
        <taxon>Hyphomicrobiaceae</taxon>
        <taxon>Methyloceanibacter</taxon>
    </lineage>
</organism>
<evidence type="ECO:0000313" key="2">
    <source>
        <dbReference type="EMBL" id="ODR94778.1"/>
    </source>
</evidence>
<evidence type="ECO:0000313" key="3">
    <source>
        <dbReference type="Proteomes" id="UP000094472"/>
    </source>
</evidence>
<dbReference type="EMBL" id="LPWF01000035">
    <property type="protein sequence ID" value="ODR94778.1"/>
    <property type="molecule type" value="Genomic_DNA"/>
</dbReference>
<name>A0A1E3VMM4_9HYPH</name>
<reference evidence="2 3" key="1">
    <citation type="journal article" date="2016" name="Environ. Microbiol.">
        <title>New Methyloceanibacter diversity from North Sea sediments includes methanotroph containing solely the soluble methane monooxygenase.</title>
        <authorList>
            <person name="Vekeman B."/>
            <person name="Kerckhof F.M."/>
            <person name="Cremers G."/>
            <person name="de Vos P."/>
            <person name="Vandamme P."/>
            <person name="Boon N."/>
            <person name="Op den Camp H.J."/>
            <person name="Heylen K."/>
        </authorList>
    </citation>
    <scope>NUCLEOTIDE SEQUENCE [LARGE SCALE GENOMIC DNA]</scope>
    <source>
        <strain evidence="2 3">R-67175</strain>
    </source>
</reference>
<feature type="region of interest" description="Disordered" evidence="1">
    <location>
        <begin position="52"/>
        <end position="99"/>
    </location>
</feature>
<sequence>MGVAAILCGCGPLAGIKNPFSKEEPKLPGERIAVITDPGQIAAQQATLKPVSLPPPQANASWSQPGGVASNNLGHLASAAPCARSGPRTLAPAPRRAGD</sequence>
<comment type="caution">
    <text evidence="2">The sequence shown here is derived from an EMBL/GenBank/DDBJ whole genome shotgun (WGS) entry which is preliminary data.</text>
</comment>
<evidence type="ECO:0000256" key="1">
    <source>
        <dbReference type="SAM" id="MobiDB-lite"/>
    </source>
</evidence>
<dbReference type="Proteomes" id="UP000094472">
    <property type="component" value="Unassembled WGS sequence"/>
</dbReference>
<accession>A0A1E3VMM4</accession>
<proteinExistence type="predicted"/>
<protein>
    <submittedName>
        <fullName evidence="2">Uncharacterized protein</fullName>
    </submittedName>
</protein>
<dbReference type="STRING" id="1774969.AUC69_02860"/>
<gene>
    <name evidence="2" type="ORF">AUC69_02860</name>
</gene>
<keyword evidence="3" id="KW-1185">Reference proteome</keyword>
<feature type="compositionally biased region" description="Polar residues" evidence="1">
    <location>
        <begin position="58"/>
        <end position="73"/>
    </location>
</feature>
<dbReference type="AlphaFoldDB" id="A0A1E3VMM4"/>